<gene>
    <name evidence="3" type="ORF">CA13_68260</name>
</gene>
<dbReference type="RefSeq" id="WP_146404121.1">
    <property type="nucleotide sequence ID" value="NZ_SJPJ01000002.1"/>
</dbReference>
<keyword evidence="2" id="KW-0812">Transmembrane</keyword>
<feature type="region of interest" description="Disordered" evidence="1">
    <location>
        <begin position="204"/>
        <end position="360"/>
    </location>
</feature>
<accession>A0A5C5YN19</accession>
<feature type="compositionally biased region" description="Polar residues" evidence="1">
    <location>
        <begin position="264"/>
        <end position="279"/>
    </location>
</feature>
<evidence type="ECO:0000256" key="2">
    <source>
        <dbReference type="SAM" id="Phobius"/>
    </source>
</evidence>
<organism evidence="3 4">
    <name type="scientific">Novipirellula herctigrandis</name>
    <dbReference type="NCBI Taxonomy" id="2527986"/>
    <lineage>
        <taxon>Bacteria</taxon>
        <taxon>Pseudomonadati</taxon>
        <taxon>Planctomycetota</taxon>
        <taxon>Planctomycetia</taxon>
        <taxon>Pirellulales</taxon>
        <taxon>Pirellulaceae</taxon>
        <taxon>Novipirellula</taxon>
    </lineage>
</organism>
<sequence>MGGVPVLLLAAAIGVTYGWQPDGGDGVEYIIQVPPDQMEQLRQSGEISSRIDPRVQGHVSRVVIRVGNGPLPRSTPSTIARLRHDEPIATPMESESTVAGLNSLRGSSSVDRSIDRAVDSGDQALIPIPEMNDSLAYRPVPGTRTRTTYSSANVQNVETESMMKPDANDPMDRTGISLPPSLQEAANLANDKMNQAGNAVKDQMKSTFGYPGQPRLNGSQNLPQHPSDLTATKNNTNSSNANNQVPAFTGMEPTAMTLRGGPTTDPTNPQETSTTSPWYNLNRKKGSTAESLPPNTNALPDRTASNSQSDSSMGVGPNGLGTTPTFGSLPAAIKQSQATSRPVSDTSSAESQAYARQQQQAELYQQQQEYERQRLDQERELARQAQLRQLQLQQERQLAERQTPSTNTIANAVGSQNNSAQNSTSQYTNTDPRLSRSLAATLPPNGWTFDVYGQPLDREGRRLDQYGRLISQSELRVADRNKTAAPPNSVQSANSVQSPNYGNAIPGTANSPGYPSNSMNASTPQTNFADVGLGAGSGQSFPRSDYVASPSDFNPNRPTGASSSRNDSPMNASDQSEVSSSRSETSRKTATQPLNWILFVSIVGNVYLLIWMKNLRHQFRDLVSAKRMGQSTKSSPI</sequence>
<evidence type="ECO:0000256" key="1">
    <source>
        <dbReference type="SAM" id="MobiDB-lite"/>
    </source>
</evidence>
<dbReference type="Proteomes" id="UP000315010">
    <property type="component" value="Unassembled WGS sequence"/>
</dbReference>
<feature type="compositionally biased region" description="Low complexity" evidence="1">
    <location>
        <begin position="573"/>
        <end position="583"/>
    </location>
</feature>
<feature type="compositionally biased region" description="Polar residues" evidence="1">
    <location>
        <begin position="334"/>
        <end position="346"/>
    </location>
</feature>
<feature type="transmembrane region" description="Helical" evidence="2">
    <location>
        <begin position="594"/>
        <end position="612"/>
    </location>
</feature>
<dbReference type="OrthoDB" id="232801at2"/>
<feature type="compositionally biased region" description="Polar residues" evidence="1">
    <location>
        <begin position="486"/>
        <end position="501"/>
    </location>
</feature>
<proteinExistence type="predicted"/>
<feature type="compositionally biased region" description="Polar residues" evidence="1">
    <location>
        <begin position="551"/>
        <end position="572"/>
    </location>
</feature>
<feature type="compositionally biased region" description="Low complexity" evidence="1">
    <location>
        <begin position="347"/>
        <end position="360"/>
    </location>
</feature>
<dbReference type="AlphaFoldDB" id="A0A5C5YN19"/>
<feature type="compositionally biased region" description="Polar residues" evidence="1">
    <location>
        <begin position="288"/>
        <end position="312"/>
    </location>
</feature>
<reference evidence="3 4" key="1">
    <citation type="submission" date="2019-02" db="EMBL/GenBank/DDBJ databases">
        <title>Deep-cultivation of Planctomycetes and their phenomic and genomic characterization uncovers novel biology.</title>
        <authorList>
            <person name="Wiegand S."/>
            <person name="Jogler M."/>
            <person name="Boedeker C."/>
            <person name="Pinto D."/>
            <person name="Vollmers J."/>
            <person name="Rivas-Marin E."/>
            <person name="Kohn T."/>
            <person name="Peeters S.H."/>
            <person name="Heuer A."/>
            <person name="Rast P."/>
            <person name="Oberbeckmann S."/>
            <person name="Bunk B."/>
            <person name="Jeske O."/>
            <person name="Meyerdierks A."/>
            <person name="Storesund J.E."/>
            <person name="Kallscheuer N."/>
            <person name="Luecker S."/>
            <person name="Lage O.M."/>
            <person name="Pohl T."/>
            <person name="Merkel B.J."/>
            <person name="Hornburger P."/>
            <person name="Mueller R.-W."/>
            <person name="Bruemmer F."/>
            <person name="Labrenz M."/>
            <person name="Spormann A.M."/>
            <person name="Op Den Camp H."/>
            <person name="Overmann J."/>
            <person name="Amann R."/>
            <person name="Jetten M.S.M."/>
            <person name="Mascher T."/>
            <person name="Medema M.H."/>
            <person name="Devos D.P."/>
            <person name="Kaster A.-K."/>
            <person name="Ovreas L."/>
            <person name="Rohde M."/>
            <person name="Galperin M.Y."/>
            <person name="Jogler C."/>
        </authorList>
    </citation>
    <scope>NUCLEOTIDE SEQUENCE [LARGE SCALE GENOMIC DNA]</scope>
    <source>
        <strain evidence="3 4">CA13</strain>
    </source>
</reference>
<protein>
    <submittedName>
        <fullName evidence="3">Uncharacterized protein</fullName>
    </submittedName>
</protein>
<feature type="compositionally biased region" description="Low complexity" evidence="1">
    <location>
        <begin position="415"/>
        <end position="430"/>
    </location>
</feature>
<keyword evidence="4" id="KW-1185">Reference proteome</keyword>
<feature type="region of interest" description="Disordered" evidence="1">
    <location>
        <begin position="477"/>
        <end position="587"/>
    </location>
</feature>
<name>A0A5C5YN19_9BACT</name>
<feature type="compositionally biased region" description="Low complexity" evidence="1">
    <location>
        <begin position="230"/>
        <end position="243"/>
    </location>
</feature>
<feature type="compositionally biased region" description="Polar residues" evidence="1">
    <location>
        <begin position="216"/>
        <end position="229"/>
    </location>
</feature>
<evidence type="ECO:0000313" key="4">
    <source>
        <dbReference type="Proteomes" id="UP000315010"/>
    </source>
</evidence>
<dbReference type="EMBL" id="SJPJ01000002">
    <property type="protein sequence ID" value="TWT76332.1"/>
    <property type="molecule type" value="Genomic_DNA"/>
</dbReference>
<comment type="caution">
    <text evidence="3">The sequence shown here is derived from an EMBL/GenBank/DDBJ whole genome shotgun (WGS) entry which is preliminary data.</text>
</comment>
<keyword evidence="2" id="KW-1133">Transmembrane helix</keyword>
<evidence type="ECO:0000313" key="3">
    <source>
        <dbReference type="EMBL" id="TWT76332.1"/>
    </source>
</evidence>
<keyword evidence="2" id="KW-0472">Membrane</keyword>
<feature type="region of interest" description="Disordered" evidence="1">
    <location>
        <begin position="409"/>
        <end position="432"/>
    </location>
</feature>
<feature type="compositionally biased region" description="Polar residues" evidence="1">
    <location>
        <begin position="508"/>
        <end position="528"/>
    </location>
</feature>